<dbReference type="RefSeq" id="WP_277416202.1">
    <property type="nucleotide sequence ID" value="NZ_CP119083.1"/>
</dbReference>
<reference evidence="2 3" key="1">
    <citation type="submission" date="2023-02" db="EMBL/GenBank/DDBJ databases">
        <title>Gemone sequence of Telluria chitinolytica ACM 3522T.</title>
        <authorList>
            <person name="Frediansyah A."/>
            <person name="Miess H."/>
            <person name="Gross H."/>
        </authorList>
    </citation>
    <scope>NUCLEOTIDE SEQUENCE [LARGE SCALE GENOMIC DNA]</scope>
    <source>
        <strain evidence="2 3">ACM 3522</strain>
    </source>
</reference>
<evidence type="ECO:0000259" key="1">
    <source>
        <dbReference type="PROSITE" id="PS51746"/>
    </source>
</evidence>
<dbReference type="Pfam" id="PF13672">
    <property type="entry name" value="PP2C_2"/>
    <property type="match status" value="1"/>
</dbReference>
<dbReference type="SMART" id="SM00331">
    <property type="entry name" value="PP2C_SIG"/>
    <property type="match status" value="1"/>
</dbReference>
<dbReference type="PROSITE" id="PS51746">
    <property type="entry name" value="PPM_2"/>
    <property type="match status" value="1"/>
</dbReference>
<feature type="domain" description="PPM-type phosphatase" evidence="1">
    <location>
        <begin position="5"/>
        <end position="249"/>
    </location>
</feature>
<organism evidence="2 3">
    <name type="scientific">Pseudoduganella chitinolytica</name>
    <dbReference type="NCBI Taxonomy" id="34070"/>
    <lineage>
        <taxon>Bacteria</taxon>
        <taxon>Pseudomonadati</taxon>
        <taxon>Pseudomonadota</taxon>
        <taxon>Betaproteobacteria</taxon>
        <taxon>Burkholderiales</taxon>
        <taxon>Oxalobacteraceae</taxon>
        <taxon>Telluria group</taxon>
        <taxon>Pseudoduganella</taxon>
    </lineage>
</organism>
<sequence>MSEFKIEAGTAQHVGNRPAQHDRVALYTSVRAPGYVLAVLADGGERSAMGADQALHTAKQLFDEYRPGDASSPDRIAVLLREIVQETHDVLLMNPLAAGADARSTLTLLVLTPQHQAIWATVGDSRLYRFANGACIDRAGDAAYVEHLVNIDKVPLEAARKHRGSRLLANAVGNALKAPFVAGGMQQGLQPGDAFLLCSDGLWSWFSDNELAAAVSRRRPREAAELLIDKARERAAGNGDNCSMAILRLMAR</sequence>
<dbReference type="InterPro" id="IPR001932">
    <property type="entry name" value="PPM-type_phosphatase-like_dom"/>
</dbReference>
<proteinExistence type="predicted"/>
<name>A0ABY8BEU7_9BURK</name>
<dbReference type="Proteomes" id="UP001216510">
    <property type="component" value="Chromosome"/>
</dbReference>
<gene>
    <name evidence="2" type="ORF">PX653_01535</name>
</gene>
<accession>A0ABY8BEU7</accession>
<keyword evidence="3" id="KW-1185">Reference proteome</keyword>
<evidence type="ECO:0000313" key="2">
    <source>
        <dbReference type="EMBL" id="WEF33501.1"/>
    </source>
</evidence>
<dbReference type="InterPro" id="IPR036457">
    <property type="entry name" value="PPM-type-like_dom_sf"/>
</dbReference>
<evidence type="ECO:0000313" key="3">
    <source>
        <dbReference type="Proteomes" id="UP001216510"/>
    </source>
</evidence>
<dbReference type="SUPFAM" id="SSF81606">
    <property type="entry name" value="PP2C-like"/>
    <property type="match status" value="1"/>
</dbReference>
<dbReference type="SMART" id="SM00332">
    <property type="entry name" value="PP2Cc"/>
    <property type="match status" value="1"/>
</dbReference>
<dbReference type="EMBL" id="CP119083">
    <property type="protein sequence ID" value="WEF33501.1"/>
    <property type="molecule type" value="Genomic_DNA"/>
</dbReference>
<protein>
    <submittedName>
        <fullName evidence="2">Protein phosphatase 2C domain-containing protein</fullName>
    </submittedName>
</protein>
<dbReference type="Gene3D" id="3.60.40.10">
    <property type="entry name" value="PPM-type phosphatase domain"/>
    <property type="match status" value="1"/>
</dbReference>